<evidence type="ECO:0000313" key="1">
    <source>
        <dbReference type="EMBL" id="CAH1599248.1"/>
    </source>
</evidence>
<reference evidence="1" key="1">
    <citation type="submission" date="2022-01" db="EMBL/GenBank/DDBJ databases">
        <authorList>
            <person name="Lagorce A."/>
        </authorList>
    </citation>
    <scope>NUCLEOTIDE SEQUENCE</scope>
    <source>
        <strain evidence="1">Th15_F1_A12</strain>
    </source>
</reference>
<accession>A0AAU9QQV5</accession>
<dbReference type="AlphaFoldDB" id="A0AAU9QQV5"/>
<sequence>MRSLQEKIFTSQFIAVSARVFLVLTIKKDTSIHETNTSINRALFRFGVV</sequence>
<dbReference type="EMBL" id="CAKMUD010000094">
    <property type="protein sequence ID" value="CAH1599248.1"/>
    <property type="molecule type" value="Genomic_DNA"/>
</dbReference>
<protein>
    <submittedName>
        <fullName evidence="1">Uncharacterized protein</fullName>
    </submittedName>
</protein>
<dbReference type="Proteomes" id="UP001295462">
    <property type="component" value="Unassembled WGS sequence"/>
</dbReference>
<comment type="caution">
    <text evidence="1">The sequence shown here is derived from an EMBL/GenBank/DDBJ whole genome shotgun (WGS) entry which is preliminary data.</text>
</comment>
<name>A0AAU9QQV5_9VIBR</name>
<proteinExistence type="predicted"/>
<evidence type="ECO:0000313" key="2">
    <source>
        <dbReference type="Proteomes" id="UP001295462"/>
    </source>
</evidence>
<organism evidence="1 2">
    <name type="scientific">Vibrio jasicida</name>
    <dbReference type="NCBI Taxonomy" id="766224"/>
    <lineage>
        <taxon>Bacteria</taxon>
        <taxon>Pseudomonadati</taxon>
        <taxon>Pseudomonadota</taxon>
        <taxon>Gammaproteobacteria</taxon>
        <taxon>Vibrionales</taxon>
        <taxon>Vibrionaceae</taxon>
        <taxon>Vibrio</taxon>
    </lineage>
</organism>
<gene>
    <name evidence="1" type="ORF">THF1A12_40071</name>
</gene>